<dbReference type="SUPFAM" id="SSF69118">
    <property type="entry name" value="AhpD-like"/>
    <property type="match status" value="1"/>
</dbReference>
<gene>
    <name evidence="4" type="ORF">B4U80_04639</name>
</gene>
<dbReference type="PANTHER" id="PTHR12474:SF0">
    <property type="entry name" value="SESTRIN HOMOLOG"/>
    <property type="match status" value="1"/>
</dbReference>
<dbReference type="PANTHER" id="PTHR12474">
    <property type="entry name" value="P53 REGULATED PA26 NUCLEAR PROTEIN SESTRIN"/>
    <property type="match status" value="1"/>
</dbReference>
<protein>
    <submittedName>
        <fullName evidence="4">Sestrin-like protein</fullName>
    </submittedName>
</protein>
<keyword evidence="5" id="KW-1185">Reference proteome</keyword>
<proteinExistence type="inferred from homology"/>
<comment type="subcellular location">
    <subcellularLocation>
        <location evidence="1">Cytoplasm</location>
    </subcellularLocation>
</comment>
<dbReference type="AlphaFoldDB" id="A0A443SRQ6"/>
<dbReference type="Pfam" id="PF04636">
    <property type="entry name" value="PA26"/>
    <property type="match status" value="1"/>
</dbReference>
<name>A0A443SRQ6_9ACAR</name>
<organism evidence="4 5">
    <name type="scientific">Leptotrombidium deliense</name>
    <dbReference type="NCBI Taxonomy" id="299467"/>
    <lineage>
        <taxon>Eukaryota</taxon>
        <taxon>Metazoa</taxon>
        <taxon>Ecdysozoa</taxon>
        <taxon>Arthropoda</taxon>
        <taxon>Chelicerata</taxon>
        <taxon>Arachnida</taxon>
        <taxon>Acari</taxon>
        <taxon>Acariformes</taxon>
        <taxon>Trombidiformes</taxon>
        <taxon>Prostigmata</taxon>
        <taxon>Anystina</taxon>
        <taxon>Parasitengona</taxon>
        <taxon>Trombiculoidea</taxon>
        <taxon>Trombiculidae</taxon>
        <taxon>Leptotrombidium</taxon>
    </lineage>
</organism>
<dbReference type="GO" id="GO:1990253">
    <property type="term" value="P:cellular response to leucine starvation"/>
    <property type="evidence" value="ECO:0007669"/>
    <property type="project" value="TreeGrafter"/>
</dbReference>
<dbReference type="GO" id="GO:0071233">
    <property type="term" value="P:cellular response to L-leucine"/>
    <property type="evidence" value="ECO:0007669"/>
    <property type="project" value="TreeGrafter"/>
</dbReference>
<dbReference type="GO" id="GO:0005634">
    <property type="term" value="C:nucleus"/>
    <property type="evidence" value="ECO:0007669"/>
    <property type="project" value="InterPro"/>
</dbReference>
<dbReference type="GO" id="GO:0016239">
    <property type="term" value="P:positive regulation of macroautophagy"/>
    <property type="evidence" value="ECO:0007669"/>
    <property type="project" value="TreeGrafter"/>
</dbReference>
<dbReference type="GO" id="GO:0016684">
    <property type="term" value="F:oxidoreductase activity, acting on peroxide as acceptor"/>
    <property type="evidence" value="ECO:0007669"/>
    <property type="project" value="TreeGrafter"/>
</dbReference>
<dbReference type="GO" id="GO:1901031">
    <property type="term" value="P:regulation of response to reactive oxygen species"/>
    <property type="evidence" value="ECO:0007669"/>
    <property type="project" value="InterPro"/>
</dbReference>
<dbReference type="EMBL" id="NCKV01000592">
    <property type="protein sequence ID" value="RWS30220.1"/>
    <property type="molecule type" value="Genomic_DNA"/>
</dbReference>
<dbReference type="GO" id="GO:0070728">
    <property type="term" value="F:L-leucine binding"/>
    <property type="evidence" value="ECO:0007669"/>
    <property type="project" value="TreeGrafter"/>
</dbReference>
<sequence length="57" mass="6823">MYNNRLVPFTQLMKCHTQYFDPFLRIHTFILRGDGPLAFSERHYIAIMVCILLFCAR</sequence>
<dbReference type="OrthoDB" id="337464at2759"/>
<dbReference type="GO" id="GO:1904262">
    <property type="term" value="P:negative regulation of TORC1 signaling"/>
    <property type="evidence" value="ECO:0007669"/>
    <property type="project" value="UniProtKB-ARBA"/>
</dbReference>
<keyword evidence="3" id="KW-0963">Cytoplasm</keyword>
<dbReference type="InterPro" id="IPR029032">
    <property type="entry name" value="AhpD-like"/>
</dbReference>
<dbReference type="VEuPathDB" id="VectorBase:LDEU001822"/>
<reference evidence="4 5" key="1">
    <citation type="journal article" date="2018" name="Gigascience">
        <title>Genomes of trombidid mites reveal novel predicted allergens and laterally-transferred genes associated with secondary metabolism.</title>
        <authorList>
            <person name="Dong X."/>
            <person name="Chaisiri K."/>
            <person name="Xia D."/>
            <person name="Armstrong S.D."/>
            <person name="Fang Y."/>
            <person name="Donnelly M.J."/>
            <person name="Kadowaki T."/>
            <person name="McGarry J.W."/>
            <person name="Darby A.C."/>
            <person name="Makepeace B.L."/>
        </authorList>
    </citation>
    <scope>NUCLEOTIDE SEQUENCE [LARGE SCALE GENOMIC DNA]</scope>
    <source>
        <strain evidence="4">UoL-UT</strain>
    </source>
</reference>
<comment type="caution">
    <text evidence="4">The sequence shown here is derived from an EMBL/GenBank/DDBJ whole genome shotgun (WGS) entry which is preliminary data.</text>
</comment>
<dbReference type="Proteomes" id="UP000288716">
    <property type="component" value="Unassembled WGS sequence"/>
</dbReference>
<evidence type="ECO:0000313" key="5">
    <source>
        <dbReference type="Proteomes" id="UP000288716"/>
    </source>
</evidence>
<comment type="similarity">
    <text evidence="2">Belongs to the sestrin family.</text>
</comment>
<evidence type="ECO:0000256" key="3">
    <source>
        <dbReference type="ARBA" id="ARBA00022490"/>
    </source>
</evidence>
<dbReference type="InterPro" id="IPR006730">
    <property type="entry name" value="Sestrin"/>
</dbReference>
<dbReference type="STRING" id="299467.A0A443SRQ6"/>
<evidence type="ECO:0000256" key="2">
    <source>
        <dbReference type="ARBA" id="ARBA00008350"/>
    </source>
</evidence>
<evidence type="ECO:0000313" key="4">
    <source>
        <dbReference type="EMBL" id="RWS30220.1"/>
    </source>
</evidence>
<dbReference type="GO" id="GO:0005737">
    <property type="term" value="C:cytoplasm"/>
    <property type="evidence" value="ECO:0007669"/>
    <property type="project" value="UniProtKB-SubCell"/>
</dbReference>
<evidence type="ECO:0000256" key="1">
    <source>
        <dbReference type="ARBA" id="ARBA00004496"/>
    </source>
</evidence>
<accession>A0A443SRQ6</accession>